<evidence type="ECO:0008006" key="2">
    <source>
        <dbReference type="Google" id="ProtNLM"/>
    </source>
</evidence>
<dbReference type="HOGENOM" id="CLU_2480707_0_0_4"/>
<reference evidence="1" key="1">
    <citation type="submission" date="2008-03" db="EMBL/GenBank/DDBJ databases">
        <title>Complete sequence of Polynucleobacter necessarius STIR1.</title>
        <authorList>
            <consortium name="US DOE Joint Genome Institute"/>
            <person name="Copeland A."/>
            <person name="Lucas S."/>
            <person name="Lapidus A."/>
            <person name="Barry K."/>
            <person name="Detter J.C."/>
            <person name="Glavina del Rio T."/>
            <person name="Hammon N."/>
            <person name="Israni S."/>
            <person name="Dalin E."/>
            <person name="Tice H."/>
            <person name="Pitluck S."/>
            <person name="Chain P."/>
            <person name="Malfatti S."/>
            <person name="Shin M."/>
            <person name="Vergez L."/>
            <person name="Schmutz J."/>
            <person name="Larimer F."/>
            <person name="Land M."/>
            <person name="Hauser L."/>
            <person name="Kyrpides N."/>
            <person name="Kim E."/>
            <person name="Hahn M."/>
            <person name="Richardson P."/>
        </authorList>
    </citation>
    <scope>NUCLEOTIDE SEQUENCE [LARGE SCALE GENOMIC DNA]</scope>
    <source>
        <strain evidence="1">STIR1</strain>
    </source>
</reference>
<dbReference type="STRING" id="452638.Pnec_1667"/>
<accession>B1XSA3</accession>
<protein>
    <recommendedName>
        <fullName evidence="2">Lipoprotein</fullName>
    </recommendedName>
</protein>
<dbReference type="AlphaFoldDB" id="B1XSA3"/>
<name>B1XSA3_POLNS</name>
<evidence type="ECO:0000313" key="1">
    <source>
        <dbReference type="EMBL" id="ACB44738.1"/>
    </source>
</evidence>
<dbReference type="PROSITE" id="PS51257">
    <property type="entry name" value="PROKAR_LIPOPROTEIN"/>
    <property type="match status" value="1"/>
</dbReference>
<dbReference type="EMBL" id="CP001010">
    <property type="protein sequence ID" value="ACB44738.1"/>
    <property type="molecule type" value="Genomic_DNA"/>
</dbReference>
<proteinExistence type="predicted"/>
<sequence length="87" mass="9723">MERGLFRGIVKAVTLLAALAFLIGCSSKLDWRTVQSQQERYSALFPGKPDKLERRIPYLGQEFLQTLEAVKIDDGIYSVSTIFTVAG</sequence>
<dbReference type="KEGG" id="pne:Pnec_1667"/>
<organism evidence="1">
    <name type="scientific">Polynucleobacter necessarius subsp. necessarius (strain STIR1)</name>
    <dbReference type="NCBI Taxonomy" id="452638"/>
    <lineage>
        <taxon>Bacteria</taxon>
        <taxon>Pseudomonadati</taxon>
        <taxon>Pseudomonadota</taxon>
        <taxon>Betaproteobacteria</taxon>
        <taxon>Burkholderiales</taxon>
        <taxon>Burkholderiaceae</taxon>
        <taxon>Polynucleobacter</taxon>
    </lineage>
</organism>
<gene>
    <name evidence="1" type="ordered locus">Pnec_1667</name>
</gene>